<dbReference type="Gene3D" id="1.20.1250.20">
    <property type="entry name" value="MFS general substrate transporter like domains"/>
    <property type="match status" value="1"/>
</dbReference>
<keyword evidence="9" id="KW-1185">Reference proteome</keyword>
<name>A0A7G1NUH0_9ACTN</name>
<evidence type="ECO:0000256" key="4">
    <source>
        <dbReference type="ARBA" id="ARBA00022989"/>
    </source>
</evidence>
<proteinExistence type="predicted"/>
<evidence type="ECO:0000256" key="5">
    <source>
        <dbReference type="ARBA" id="ARBA00023136"/>
    </source>
</evidence>
<dbReference type="InterPro" id="IPR011701">
    <property type="entry name" value="MFS"/>
</dbReference>
<dbReference type="GO" id="GO:0005886">
    <property type="term" value="C:plasma membrane"/>
    <property type="evidence" value="ECO:0007669"/>
    <property type="project" value="UniProtKB-SubCell"/>
</dbReference>
<dbReference type="InterPro" id="IPR050189">
    <property type="entry name" value="MFS_Efflux_Transporters"/>
</dbReference>
<evidence type="ECO:0000256" key="1">
    <source>
        <dbReference type="ARBA" id="ARBA00004651"/>
    </source>
</evidence>
<evidence type="ECO:0000256" key="2">
    <source>
        <dbReference type="ARBA" id="ARBA00022475"/>
    </source>
</evidence>
<dbReference type="Pfam" id="PF07690">
    <property type="entry name" value="MFS_1"/>
    <property type="match status" value="1"/>
</dbReference>
<reference evidence="8 9" key="1">
    <citation type="journal article" date="2014" name="Int. J. Syst. Evol. Microbiol.">
        <title>Complete genome sequence of Corynebacterium casei LMG S-19264T (=DSM 44701T), isolated from a smear-ripened cheese.</title>
        <authorList>
            <consortium name="US DOE Joint Genome Institute (JGI-PGF)"/>
            <person name="Walter F."/>
            <person name="Albersmeier A."/>
            <person name="Kalinowski J."/>
            <person name="Ruckert C."/>
        </authorList>
    </citation>
    <scope>NUCLEOTIDE SEQUENCE [LARGE SCALE GENOMIC DNA]</scope>
    <source>
        <strain evidence="8 9">JCM 4677</strain>
    </source>
</reference>
<dbReference type="Proteomes" id="UP000516444">
    <property type="component" value="Chromosome"/>
</dbReference>
<feature type="transmembrane region" description="Helical" evidence="6">
    <location>
        <begin position="146"/>
        <end position="167"/>
    </location>
</feature>
<evidence type="ECO:0000313" key="8">
    <source>
        <dbReference type="EMBL" id="BCL25257.1"/>
    </source>
</evidence>
<feature type="transmembrane region" description="Helical" evidence="6">
    <location>
        <begin position="251"/>
        <end position="269"/>
    </location>
</feature>
<dbReference type="RefSeq" id="WP_190849023.1">
    <property type="nucleotide sequence ID" value="NZ_AP023440.1"/>
</dbReference>
<feature type="domain" description="Major facilitator superfamily (MFS) profile" evidence="7">
    <location>
        <begin position="21"/>
        <end position="390"/>
    </location>
</feature>
<dbReference type="PROSITE" id="PS50850">
    <property type="entry name" value="MFS"/>
    <property type="match status" value="1"/>
</dbReference>
<dbReference type="InterPro" id="IPR020846">
    <property type="entry name" value="MFS_dom"/>
</dbReference>
<evidence type="ECO:0000259" key="7">
    <source>
        <dbReference type="PROSITE" id="PS50850"/>
    </source>
</evidence>
<keyword evidence="4 6" id="KW-1133">Transmembrane helix</keyword>
<evidence type="ECO:0000256" key="3">
    <source>
        <dbReference type="ARBA" id="ARBA00022692"/>
    </source>
</evidence>
<keyword evidence="5 6" id="KW-0472">Membrane</keyword>
<feature type="transmembrane region" description="Helical" evidence="6">
    <location>
        <begin position="340"/>
        <end position="361"/>
    </location>
</feature>
<feature type="transmembrane region" description="Helical" evidence="6">
    <location>
        <begin position="112"/>
        <end position="134"/>
    </location>
</feature>
<feature type="transmembrane region" description="Helical" evidence="6">
    <location>
        <begin position="220"/>
        <end position="239"/>
    </location>
</feature>
<protein>
    <submittedName>
        <fullName evidence="8">MFS transporter</fullName>
    </submittedName>
</protein>
<dbReference type="AlphaFoldDB" id="A0A7G1NUH0"/>
<feature type="transmembrane region" description="Helical" evidence="6">
    <location>
        <begin position="305"/>
        <end position="328"/>
    </location>
</feature>
<feature type="transmembrane region" description="Helical" evidence="6">
    <location>
        <begin position="173"/>
        <end position="193"/>
    </location>
</feature>
<comment type="subcellular location">
    <subcellularLocation>
        <location evidence="1">Cell membrane</location>
        <topology evidence="1">Multi-pass membrane protein</topology>
    </subcellularLocation>
</comment>
<gene>
    <name evidence="8" type="ORF">GCM10017557_01160</name>
</gene>
<feature type="transmembrane region" description="Helical" evidence="6">
    <location>
        <begin position="87"/>
        <end position="106"/>
    </location>
</feature>
<evidence type="ECO:0000313" key="9">
    <source>
        <dbReference type="Proteomes" id="UP000516444"/>
    </source>
</evidence>
<dbReference type="PANTHER" id="PTHR43124:SF3">
    <property type="entry name" value="CHLORAMPHENICOL EFFLUX PUMP RV0191"/>
    <property type="match status" value="1"/>
</dbReference>
<keyword evidence="3 6" id="KW-0812">Transmembrane</keyword>
<keyword evidence="2" id="KW-1003">Cell membrane</keyword>
<dbReference type="GO" id="GO:0022857">
    <property type="term" value="F:transmembrane transporter activity"/>
    <property type="evidence" value="ECO:0007669"/>
    <property type="project" value="InterPro"/>
</dbReference>
<dbReference type="KEGG" id="sgm:GCM10017557_01160"/>
<feature type="transmembrane region" description="Helical" evidence="6">
    <location>
        <begin position="281"/>
        <end position="299"/>
    </location>
</feature>
<feature type="transmembrane region" description="Helical" evidence="6">
    <location>
        <begin position="55"/>
        <end position="75"/>
    </location>
</feature>
<feature type="transmembrane region" description="Helical" evidence="6">
    <location>
        <begin position="367"/>
        <end position="386"/>
    </location>
</feature>
<organism evidence="8 9">
    <name type="scientific">Streptomyces aurantiacus</name>
    <dbReference type="NCBI Taxonomy" id="47760"/>
    <lineage>
        <taxon>Bacteria</taxon>
        <taxon>Bacillati</taxon>
        <taxon>Actinomycetota</taxon>
        <taxon>Actinomycetes</taxon>
        <taxon>Kitasatosporales</taxon>
        <taxon>Streptomycetaceae</taxon>
        <taxon>Streptomyces</taxon>
        <taxon>Streptomyces aurantiacus group</taxon>
    </lineage>
</organism>
<accession>A0A7G1NUH0</accession>
<dbReference type="EMBL" id="AP023440">
    <property type="protein sequence ID" value="BCL25257.1"/>
    <property type="molecule type" value="Genomic_DNA"/>
</dbReference>
<dbReference type="InterPro" id="IPR036259">
    <property type="entry name" value="MFS_trans_sf"/>
</dbReference>
<evidence type="ECO:0000256" key="6">
    <source>
        <dbReference type="SAM" id="Phobius"/>
    </source>
</evidence>
<sequence length="401" mass="41332">MSSATNEETRVREKARLPLAGLLSLFTAGFLGIINETIPAGLLPEMSKSLGLSESVVGQTVTVYALATALTAIPLNAAMKNLGRRTVLVSALAAFILANTVATFVSSFEVLLVTRFVAGVGAGLIWSNLGGYAARIVPAEFQGKAVAIAMAGTPVALSLGLPAGTFLGDAAGWQATFGVVAVVSVALIVWMFASLPNLPGQAAGGHVPVATILRTPGVRAILWVVAGFMVAHNILYTYIGPLTVASGVGSQIEWVLLVFGVAALLSIWATGTYVDPHHRRLIVMSTVVLGASAVVLGFVQWNPVVLYLGVTAWGFGFGGSATLFVTAGMRAAGTDGIQSVLVTVFNLSIAAGGVFGGLLLGGLGVSSIPWVALAIVIPTALTISAGRRHAFPHWPQPDRIR</sequence>
<dbReference type="SUPFAM" id="SSF103473">
    <property type="entry name" value="MFS general substrate transporter"/>
    <property type="match status" value="1"/>
</dbReference>
<feature type="transmembrane region" description="Helical" evidence="6">
    <location>
        <begin position="17"/>
        <end position="35"/>
    </location>
</feature>
<dbReference type="CDD" id="cd17324">
    <property type="entry name" value="MFS_NepI_like"/>
    <property type="match status" value="1"/>
</dbReference>
<dbReference type="PANTHER" id="PTHR43124">
    <property type="entry name" value="PURINE EFFLUX PUMP PBUE"/>
    <property type="match status" value="1"/>
</dbReference>